<evidence type="ECO:0000313" key="1">
    <source>
        <dbReference type="EMBL" id="SFN04064.1"/>
    </source>
</evidence>
<gene>
    <name evidence="1" type="ORF">SAMN05421594_0571</name>
</gene>
<keyword evidence="2" id="KW-1185">Reference proteome</keyword>
<proteinExistence type="predicted"/>
<name>A0A1I4VS32_CHROL</name>
<reference evidence="2" key="1">
    <citation type="submission" date="2016-10" db="EMBL/GenBank/DDBJ databases">
        <authorList>
            <person name="Varghese N."/>
            <person name="Submissions S."/>
        </authorList>
    </citation>
    <scope>NUCLEOTIDE SEQUENCE [LARGE SCALE GENOMIC DNA]</scope>
    <source>
        <strain evidence="2">DSM 25575</strain>
    </source>
</reference>
<organism evidence="1 2">
    <name type="scientific">Chryseobacterium oleae</name>
    <dbReference type="NCBI Taxonomy" id="491207"/>
    <lineage>
        <taxon>Bacteria</taxon>
        <taxon>Pseudomonadati</taxon>
        <taxon>Bacteroidota</taxon>
        <taxon>Flavobacteriia</taxon>
        <taxon>Flavobacteriales</taxon>
        <taxon>Weeksellaceae</taxon>
        <taxon>Chryseobacterium group</taxon>
        <taxon>Chryseobacterium</taxon>
    </lineage>
</organism>
<evidence type="ECO:0000313" key="2">
    <source>
        <dbReference type="Proteomes" id="UP000198769"/>
    </source>
</evidence>
<dbReference type="Proteomes" id="UP000198769">
    <property type="component" value="Unassembled WGS sequence"/>
</dbReference>
<dbReference type="EMBL" id="FOVD01000001">
    <property type="protein sequence ID" value="SFN04064.1"/>
    <property type="molecule type" value="Genomic_DNA"/>
</dbReference>
<dbReference type="AlphaFoldDB" id="A0A1I4VS32"/>
<sequence length="54" mass="6201">MAEMHRNVQTELLPALYPLKMDFQYVGDALLLLRNVLINTNQNPLPEVLKAGFF</sequence>
<protein>
    <submittedName>
        <fullName evidence="1">Uncharacterized protein</fullName>
    </submittedName>
</protein>
<accession>A0A1I4VS32</accession>